<dbReference type="Proteomes" id="UP000600600">
    <property type="component" value="Unassembled WGS sequence"/>
</dbReference>
<dbReference type="InterPro" id="IPR011990">
    <property type="entry name" value="TPR-like_helical_dom_sf"/>
</dbReference>
<reference evidence="8 9" key="1">
    <citation type="submission" date="2020-08" db="EMBL/GenBank/DDBJ databases">
        <title>Genome public.</title>
        <authorList>
            <person name="Liu C."/>
            <person name="Sun Q."/>
        </authorList>
    </citation>
    <scope>NUCLEOTIDE SEQUENCE [LARGE SCALE GENOMIC DNA]</scope>
    <source>
        <strain evidence="8 9">M27</strain>
    </source>
</reference>
<keyword evidence="4" id="KW-0472">Membrane</keyword>
<keyword evidence="5" id="KW-0998">Cell outer membrane</keyword>
<evidence type="ECO:0000256" key="4">
    <source>
        <dbReference type="ARBA" id="ARBA00023136"/>
    </source>
</evidence>
<dbReference type="InterPro" id="IPR012944">
    <property type="entry name" value="SusD_RagB_dom"/>
</dbReference>
<feature type="domain" description="SusD-like N-terminal" evidence="7">
    <location>
        <begin position="47"/>
        <end position="205"/>
    </location>
</feature>
<evidence type="ECO:0000256" key="3">
    <source>
        <dbReference type="ARBA" id="ARBA00022729"/>
    </source>
</evidence>
<evidence type="ECO:0000256" key="5">
    <source>
        <dbReference type="ARBA" id="ARBA00023237"/>
    </source>
</evidence>
<comment type="subcellular location">
    <subcellularLocation>
        <location evidence="1">Cell outer membrane</location>
    </subcellularLocation>
</comment>
<sequence>MKKKILFFIAGALILSSCDDLFTPAKENFKDVDQMYTDASYAQGFLVNVYRSIPTYYDNSDYATDDAVTNQKSHSFLKMATGTWTASNNPINQWQNSFGAIQYINLFLENADKVKWAEDEEPAKLFCMRMKGEAYGMRALYMYYLLRAHAGFSAEGQLLGVPILTEFQDSQADFNMPRATFEACIQQIYDDLDLAEEYLPWEYENINSDNEIPARFQTITKKKEVYNRVMGHYARQLFNGLIAKSFRARVALLAASPAFQDPSNTTTWEDAADAAASVLDYIGGTNGLASNGVTYYCNTSEIDALKEGINPKEIIWRQNLETNSNSQESQNFPPSLFGSGYMNPTQNLVDAFPMANGYPISDARGYYDIESPYVNRDPRLDKYIIYNGSTGIGTGQKTIVTGSKSGTDDGINVKETSTRTGYYMKKRLRMDVNCDPSYTTKKTHYTPRIRYTEIFLSYAEAANEAWGPTGKGNHTYSAYDVIKKIRERAGVGTDNGDPYLEECKTNKDKMRELIRNERRLELCFESFRFWDLRRWKNKLDETARGLDVSVSMKNGFEVEERTFKDYMYYGPIPYSETLKYNNLIQNKGWM</sequence>
<dbReference type="Pfam" id="PF07980">
    <property type="entry name" value="SusD_RagB"/>
    <property type="match status" value="1"/>
</dbReference>
<evidence type="ECO:0000259" key="7">
    <source>
        <dbReference type="Pfam" id="PF14322"/>
    </source>
</evidence>
<keyword evidence="3" id="KW-0732">Signal</keyword>
<evidence type="ECO:0000256" key="1">
    <source>
        <dbReference type="ARBA" id="ARBA00004442"/>
    </source>
</evidence>
<organism evidence="8 9">
    <name type="scientific">Bacteroides difficilis</name>
    <dbReference type="NCBI Taxonomy" id="2763021"/>
    <lineage>
        <taxon>Bacteria</taxon>
        <taxon>Pseudomonadati</taxon>
        <taxon>Bacteroidota</taxon>
        <taxon>Bacteroidia</taxon>
        <taxon>Bacteroidales</taxon>
        <taxon>Bacteroidaceae</taxon>
        <taxon>Bacteroides</taxon>
    </lineage>
</organism>
<evidence type="ECO:0000313" key="8">
    <source>
        <dbReference type="EMBL" id="MBC5605208.1"/>
    </source>
</evidence>
<gene>
    <name evidence="8" type="ORF">H8S67_11075</name>
</gene>
<dbReference type="PROSITE" id="PS51257">
    <property type="entry name" value="PROKAR_LIPOPROTEIN"/>
    <property type="match status" value="1"/>
</dbReference>
<accession>A0ABR7CBX7</accession>
<keyword evidence="9" id="KW-1185">Reference proteome</keyword>
<comment type="similarity">
    <text evidence="2">Belongs to the SusD family.</text>
</comment>
<evidence type="ECO:0000259" key="6">
    <source>
        <dbReference type="Pfam" id="PF07980"/>
    </source>
</evidence>
<comment type="caution">
    <text evidence="8">The sequence shown here is derived from an EMBL/GenBank/DDBJ whole genome shotgun (WGS) entry which is preliminary data.</text>
</comment>
<evidence type="ECO:0000256" key="2">
    <source>
        <dbReference type="ARBA" id="ARBA00006275"/>
    </source>
</evidence>
<dbReference type="Gene3D" id="1.25.40.390">
    <property type="match status" value="1"/>
</dbReference>
<proteinExistence type="inferred from homology"/>
<dbReference type="EMBL" id="JACOOE010000005">
    <property type="protein sequence ID" value="MBC5605208.1"/>
    <property type="molecule type" value="Genomic_DNA"/>
</dbReference>
<name>A0ABR7CBX7_9BACE</name>
<dbReference type="RefSeq" id="WP_186967320.1">
    <property type="nucleotide sequence ID" value="NZ_JACOOE010000005.1"/>
</dbReference>
<feature type="domain" description="RagB/SusD" evidence="6">
    <location>
        <begin position="312"/>
        <end position="589"/>
    </location>
</feature>
<dbReference type="Pfam" id="PF14322">
    <property type="entry name" value="SusD-like_3"/>
    <property type="match status" value="1"/>
</dbReference>
<dbReference type="InterPro" id="IPR033985">
    <property type="entry name" value="SusD-like_N"/>
</dbReference>
<protein>
    <submittedName>
        <fullName evidence="8">RagB/SusD family nutrient uptake outer membrane protein</fullName>
    </submittedName>
</protein>
<evidence type="ECO:0000313" key="9">
    <source>
        <dbReference type="Proteomes" id="UP000600600"/>
    </source>
</evidence>
<dbReference type="SUPFAM" id="SSF48452">
    <property type="entry name" value="TPR-like"/>
    <property type="match status" value="1"/>
</dbReference>